<evidence type="ECO:0000313" key="9">
    <source>
        <dbReference type="Proteomes" id="UP001330812"/>
    </source>
</evidence>
<evidence type="ECO:0000256" key="5">
    <source>
        <dbReference type="ARBA" id="ARBA00023004"/>
    </source>
</evidence>
<dbReference type="Gene3D" id="3.90.380.10">
    <property type="entry name" value="Naphthalene 1,2-dioxygenase Alpha Subunit, Chain A, domain 1"/>
    <property type="match status" value="1"/>
</dbReference>
<dbReference type="InterPro" id="IPR001663">
    <property type="entry name" value="Rng_hydr_dOase-A"/>
</dbReference>
<dbReference type="InterPro" id="IPR015879">
    <property type="entry name" value="Ring_hydroxy_dOase_asu_C_dom"/>
</dbReference>
<feature type="domain" description="Rieske" evidence="7">
    <location>
        <begin position="56"/>
        <end position="167"/>
    </location>
</feature>
<evidence type="ECO:0000256" key="2">
    <source>
        <dbReference type="ARBA" id="ARBA00022714"/>
    </source>
</evidence>
<protein>
    <submittedName>
        <fullName evidence="8">Rieske 2Fe-2S domain-containing protein</fullName>
    </submittedName>
</protein>
<dbReference type="Gene3D" id="2.102.10.10">
    <property type="entry name" value="Rieske [2Fe-2S] iron-sulphur domain"/>
    <property type="match status" value="1"/>
</dbReference>
<dbReference type="EMBL" id="CP142149">
    <property type="protein sequence ID" value="WSE33542.1"/>
    <property type="molecule type" value="Genomic_DNA"/>
</dbReference>
<dbReference type="PANTHER" id="PTHR43756">
    <property type="entry name" value="CHOLINE MONOOXYGENASE, CHLOROPLASTIC"/>
    <property type="match status" value="1"/>
</dbReference>
<evidence type="ECO:0000256" key="4">
    <source>
        <dbReference type="ARBA" id="ARBA00023002"/>
    </source>
</evidence>
<reference evidence="8 9" key="1">
    <citation type="journal article" date="2015" name="Int. J. Syst. Evol. Microbiol.">
        <title>Amycolatopsis rhabdoformis sp. nov., an actinomycete isolated from a tropical forest soil.</title>
        <authorList>
            <person name="Souza W.R."/>
            <person name="Silva R.E."/>
            <person name="Goodfellow M."/>
            <person name="Busarakam K."/>
            <person name="Figueiro F.S."/>
            <person name="Ferreira D."/>
            <person name="Rodrigues-Filho E."/>
            <person name="Moraes L.A.B."/>
            <person name="Zucchi T.D."/>
        </authorList>
    </citation>
    <scope>NUCLEOTIDE SEQUENCE [LARGE SCALE GENOMIC DNA]</scope>
    <source>
        <strain evidence="8 9">NCIMB 14900</strain>
    </source>
</reference>
<keyword evidence="3" id="KW-0479">Metal-binding</keyword>
<dbReference type="Pfam" id="PF00355">
    <property type="entry name" value="Rieske"/>
    <property type="match status" value="1"/>
</dbReference>
<dbReference type="PROSITE" id="PS51296">
    <property type="entry name" value="RIESKE"/>
    <property type="match status" value="1"/>
</dbReference>
<keyword evidence="2" id="KW-0001">2Fe-2S</keyword>
<dbReference type="RefSeq" id="WP_326836340.1">
    <property type="nucleotide sequence ID" value="NZ_CP142149.1"/>
</dbReference>
<organism evidence="8 9">
    <name type="scientific">Amycolatopsis rhabdoformis</name>
    <dbReference type="NCBI Taxonomy" id="1448059"/>
    <lineage>
        <taxon>Bacteria</taxon>
        <taxon>Bacillati</taxon>
        <taxon>Actinomycetota</taxon>
        <taxon>Actinomycetes</taxon>
        <taxon>Pseudonocardiales</taxon>
        <taxon>Pseudonocardiaceae</taxon>
        <taxon>Amycolatopsis</taxon>
    </lineage>
</organism>
<comment type="similarity">
    <text evidence="1">Belongs to the bacterial ring-hydroxylating dioxygenase alpha subunit family.</text>
</comment>
<evidence type="ECO:0000256" key="1">
    <source>
        <dbReference type="ARBA" id="ARBA00008751"/>
    </source>
</evidence>
<dbReference type="Proteomes" id="UP001330812">
    <property type="component" value="Chromosome"/>
</dbReference>
<evidence type="ECO:0000259" key="7">
    <source>
        <dbReference type="PROSITE" id="PS51296"/>
    </source>
</evidence>
<proteinExistence type="inferred from homology"/>
<accession>A0ABZ1IHW8</accession>
<keyword evidence="6" id="KW-0411">Iron-sulfur</keyword>
<keyword evidence="4" id="KW-0560">Oxidoreductase</keyword>
<dbReference type="InterPro" id="IPR017941">
    <property type="entry name" value="Rieske_2Fe-2S"/>
</dbReference>
<dbReference type="PANTHER" id="PTHR43756:SF1">
    <property type="entry name" value="3-PHENYLPROPIONATE_CINNAMIC ACID DIOXYGENASE SUBUNIT ALPHA"/>
    <property type="match status" value="1"/>
</dbReference>
<dbReference type="SUPFAM" id="SSF50022">
    <property type="entry name" value="ISP domain"/>
    <property type="match status" value="1"/>
</dbReference>
<dbReference type="InterPro" id="IPR036922">
    <property type="entry name" value="Rieske_2Fe-2S_sf"/>
</dbReference>
<name>A0ABZ1IHW8_9PSEU</name>
<gene>
    <name evidence="8" type="ORF">VSH64_15745</name>
</gene>
<keyword evidence="5" id="KW-0408">Iron</keyword>
<dbReference type="Pfam" id="PF00848">
    <property type="entry name" value="Ring_hydroxyl_A"/>
    <property type="match status" value="1"/>
</dbReference>
<evidence type="ECO:0000256" key="6">
    <source>
        <dbReference type="ARBA" id="ARBA00023014"/>
    </source>
</evidence>
<evidence type="ECO:0000256" key="3">
    <source>
        <dbReference type="ARBA" id="ARBA00022723"/>
    </source>
</evidence>
<dbReference type="PRINTS" id="PR00090">
    <property type="entry name" value="RNGDIOXGNASE"/>
</dbReference>
<sequence length="455" mass="51382">MTSISERADPGTRTMLSDGECLEDLVKPGDGLVSRRIFTDAEIYELEQKRIFAKGWFFVGHESEVPEPGDVLTRMVGTDPALFVRDDDGVIRVFLNSCRHRGMRVCRTDRANTSFLRCPYHGWAYKNTGELVSVQAEDFYGPDELRKADFGLIPVARLGIHHGLVFATWDEQAPSLDEYLGDMKYYLDIIMNRTGGMRVVGTPQVWEAETGWKFATDNFTDNFHVYFAHHSLVELGMLPNDPDFAGHGTLVVAEEGHILHLTAGAPTHAFESLGLPDELRAKFPEFLDADQVEMAKNTAYSAGTVWPNFHWLQLMSSGTLGQPDVPFLNLRLEVPVSPTRTRMWSWLLIDEAADAEFTKASYETYVRTFGPAGIYDQDDMENWEDCTRTSLGPAARRHTLHHRMGLGTPVDETWPGPGKAYRGSYGEHTQRSWYAAWLRFMTEGRAGRKSQEDGR</sequence>
<keyword evidence="9" id="KW-1185">Reference proteome</keyword>
<evidence type="ECO:0000313" key="8">
    <source>
        <dbReference type="EMBL" id="WSE33542.1"/>
    </source>
</evidence>
<dbReference type="SUPFAM" id="SSF55961">
    <property type="entry name" value="Bet v1-like"/>
    <property type="match status" value="1"/>
</dbReference>